<proteinExistence type="predicted"/>
<dbReference type="AlphaFoldDB" id="A0A7L8A0I9"/>
<evidence type="ECO:0000313" key="1">
    <source>
        <dbReference type="EMBL" id="QOD55596.1"/>
    </source>
</evidence>
<evidence type="ECO:0000313" key="2">
    <source>
        <dbReference type="Proteomes" id="UP000516656"/>
    </source>
</evidence>
<protein>
    <submittedName>
        <fullName evidence="1">Uncharacterized protein</fullName>
    </submittedName>
</protein>
<dbReference type="RefSeq" id="WP_191169296.1">
    <property type="nucleotide sequence ID" value="NZ_CP061861.1"/>
</dbReference>
<dbReference type="Proteomes" id="UP000516656">
    <property type="component" value="Chromosome 1"/>
</dbReference>
<gene>
    <name evidence="1" type="ORF">IC627_09590</name>
</gene>
<dbReference type="EMBL" id="CP061854">
    <property type="protein sequence ID" value="QOD55596.1"/>
    <property type="molecule type" value="Genomic_DNA"/>
</dbReference>
<organism evidence="1 2">
    <name type="scientific">Photobacterium damsela subsp. piscicida</name>
    <name type="common">Pasteurella piscicida</name>
    <dbReference type="NCBI Taxonomy" id="38294"/>
    <lineage>
        <taxon>Bacteria</taxon>
        <taxon>Pseudomonadati</taxon>
        <taxon>Pseudomonadota</taxon>
        <taxon>Gammaproteobacteria</taxon>
        <taxon>Vibrionales</taxon>
        <taxon>Vibrionaceae</taxon>
        <taxon>Photobacterium</taxon>
    </lineage>
</organism>
<accession>A0A7L8A0I9</accession>
<reference evidence="1 2" key="1">
    <citation type="submission" date="2020-09" db="EMBL/GenBank/DDBJ databases">
        <title>Complete, closed and curated genome sequences of Photobacterium damselae subsp. piscicida isolates from Australia indicate localised evolution and additional plasmid-borne pathogenicity mechanisms.</title>
        <authorList>
            <person name="Baseggio L."/>
            <person name="Silayeva O."/>
            <person name="Buller N."/>
            <person name="Landos M."/>
            <person name="Engelstaedter J."/>
            <person name="Barnes A.C."/>
        </authorList>
    </citation>
    <scope>NUCLEOTIDE SEQUENCE [LARGE SCALE GENOMIC DNA]</scope>
    <source>
        <strain evidence="1 2">AS-16-0540-1</strain>
    </source>
</reference>
<name>A0A7L8A0I9_PHODP</name>
<sequence length="258" mass="30208">MTVLKLNPFVKTHSSYVDLDSFYYSLQVIEDSYNLNIDFTTNLSESEFMEEDIEKETSTLLLRGLFYFVSAVDYCKQMRVISGDSEDITDALHDLYHLINIVRNLHFISLDFQRFEEDITGYGFDESIFNNAGTMALIQSYHFSGLSFNERFWFLGKSVVEADISKYLRLCVDTERWFKKVRKSVDRVFRAISIQHLEMHGKSFNVDYLTEKAFDNSLRFTVSILNKVVDGKDVSINDLEKMYNRILDTRNEKLTLLV</sequence>